<dbReference type="InterPro" id="IPR001173">
    <property type="entry name" value="Glyco_trans_2-like"/>
</dbReference>
<organism evidence="5 6">
    <name type="scientific">Aquipluma nitroreducens</name>
    <dbReference type="NCBI Taxonomy" id="2010828"/>
    <lineage>
        <taxon>Bacteria</taxon>
        <taxon>Pseudomonadati</taxon>
        <taxon>Bacteroidota</taxon>
        <taxon>Bacteroidia</taxon>
        <taxon>Marinilabiliales</taxon>
        <taxon>Prolixibacteraceae</taxon>
        <taxon>Aquipluma</taxon>
    </lineage>
</organism>
<evidence type="ECO:0000313" key="5">
    <source>
        <dbReference type="EMBL" id="BBE16229.1"/>
    </source>
</evidence>
<dbReference type="PANTHER" id="PTHR43630:SF1">
    <property type="entry name" value="POLY-BETA-1,6-N-ACETYL-D-GLUCOSAMINE SYNTHASE"/>
    <property type="match status" value="1"/>
</dbReference>
<evidence type="ECO:0000256" key="3">
    <source>
        <dbReference type="ARBA" id="ARBA00022679"/>
    </source>
</evidence>
<evidence type="ECO:0000313" key="6">
    <source>
        <dbReference type="Proteomes" id="UP001193389"/>
    </source>
</evidence>
<dbReference type="Pfam" id="PF00535">
    <property type="entry name" value="Glycos_transf_2"/>
    <property type="match status" value="1"/>
</dbReference>
<dbReference type="KEGG" id="anf:AQPE_0366"/>
<keyword evidence="3" id="KW-0808">Transferase</keyword>
<dbReference type="AlphaFoldDB" id="A0A5K7S403"/>
<gene>
    <name evidence="5" type="ORF">AQPE_0366</name>
</gene>
<dbReference type="RefSeq" id="WP_318349321.1">
    <property type="nucleotide sequence ID" value="NZ_AP018694.1"/>
</dbReference>
<evidence type="ECO:0000256" key="1">
    <source>
        <dbReference type="ARBA" id="ARBA00006739"/>
    </source>
</evidence>
<dbReference type="Proteomes" id="UP001193389">
    <property type="component" value="Chromosome"/>
</dbReference>
<dbReference type="PANTHER" id="PTHR43630">
    <property type="entry name" value="POLY-BETA-1,6-N-ACETYL-D-GLUCOSAMINE SYNTHASE"/>
    <property type="match status" value="1"/>
</dbReference>
<accession>A0A5K7S403</accession>
<feature type="domain" description="Glycosyltransferase 2-like" evidence="4">
    <location>
        <begin position="5"/>
        <end position="141"/>
    </location>
</feature>
<evidence type="ECO:0000256" key="2">
    <source>
        <dbReference type="ARBA" id="ARBA00022676"/>
    </source>
</evidence>
<keyword evidence="2" id="KW-0328">Glycosyltransferase</keyword>
<comment type="similarity">
    <text evidence="1">Belongs to the glycosyltransferase 2 family.</text>
</comment>
<dbReference type="InterPro" id="IPR029044">
    <property type="entry name" value="Nucleotide-diphossugar_trans"/>
</dbReference>
<proteinExistence type="inferred from homology"/>
<dbReference type="GO" id="GO:0016757">
    <property type="term" value="F:glycosyltransferase activity"/>
    <property type="evidence" value="ECO:0007669"/>
    <property type="project" value="UniProtKB-KW"/>
</dbReference>
<evidence type="ECO:0000259" key="4">
    <source>
        <dbReference type="Pfam" id="PF00535"/>
    </source>
</evidence>
<dbReference type="CDD" id="cd00761">
    <property type="entry name" value="Glyco_tranf_GTA_type"/>
    <property type="match status" value="1"/>
</dbReference>
<protein>
    <submittedName>
        <fullName evidence="5">Glycosyltransferase</fullName>
    </submittedName>
</protein>
<name>A0A5K7S403_9BACT</name>
<dbReference type="EMBL" id="AP018694">
    <property type="protein sequence ID" value="BBE16229.1"/>
    <property type="molecule type" value="Genomic_DNA"/>
</dbReference>
<sequence length="283" mass="32719">MKHIVITPVYNEEFFLNTYIHSIINQSLRPNELILVDDNSSDNSSLIIQEFAEHYPWISYIFHQSMNHKAQGGKVINAFNYGLEQTDLNDVDFISKIDADLELPPNYFMKIGQAFKEDSKVGICGGIIQELQENQWINIRAASYHIRGALKSYRRECFEQIGGLIPVLGWDGLDEMKAMHKKWTTKTIDSSVKHFRPASKDYDPVKLNYERGAANFLNGGNLFLAIIRSIVKCKKKPFIKVAFSFANGYLALYLKKDERNVDPALAKFINQFHFKRLLKLRRY</sequence>
<keyword evidence="6" id="KW-1185">Reference proteome</keyword>
<reference evidence="5" key="1">
    <citation type="journal article" date="2020" name="Int. J. Syst. Evol. Microbiol.">
        <title>Aquipluma nitroreducens gen. nov. sp. nov., a novel facultatively anaerobic bacterium isolated from a freshwater lake.</title>
        <authorList>
            <person name="Watanabe M."/>
            <person name="Kojima H."/>
            <person name="Fukui M."/>
        </authorList>
    </citation>
    <scope>NUCLEOTIDE SEQUENCE</scope>
    <source>
        <strain evidence="5">MeG22</strain>
    </source>
</reference>
<dbReference type="Gene3D" id="3.90.550.10">
    <property type="entry name" value="Spore Coat Polysaccharide Biosynthesis Protein SpsA, Chain A"/>
    <property type="match status" value="1"/>
</dbReference>
<dbReference type="SUPFAM" id="SSF53448">
    <property type="entry name" value="Nucleotide-diphospho-sugar transferases"/>
    <property type="match status" value="1"/>
</dbReference>